<dbReference type="EMBL" id="JAPFRD010000002">
    <property type="protein sequence ID" value="MCW8107420.1"/>
    <property type="molecule type" value="Genomic_DNA"/>
</dbReference>
<protein>
    <submittedName>
        <fullName evidence="2">Nuclear transport factor 2 family protein</fullName>
    </submittedName>
</protein>
<evidence type="ECO:0000259" key="1">
    <source>
        <dbReference type="Pfam" id="PF12680"/>
    </source>
</evidence>
<sequence length="144" mass="17109">MHPVDEFCKYFEQFHKSPSENLRKFYTKDVEFIDPMNHLRGLAEINAYFTKFNEKVAACTFDIFSVDKCLNKEHDSYYISWTINLSLRSDPTKLIQSDGVTHLKVNKTGIFYHRDYFDVGQLVYENIPLLKWIIKAIKTRLRDT</sequence>
<proteinExistence type="predicted"/>
<dbReference type="Gene3D" id="3.10.450.50">
    <property type="match status" value="1"/>
</dbReference>
<name>A0ABT3P3S3_9ALTE</name>
<comment type="caution">
    <text evidence="2">The sequence shown here is derived from an EMBL/GenBank/DDBJ whole genome shotgun (WGS) entry which is preliminary data.</text>
</comment>
<dbReference type="InterPro" id="IPR032710">
    <property type="entry name" value="NTF2-like_dom_sf"/>
</dbReference>
<dbReference type="InterPro" id="IPR037401">
    <property type="entry name" value="SnoaL-like"/>
</dbReference>
<dbReference type="Pfam" id="PF12680">
    <property type="entry name" value="SnoaL_2"/>
    <property type="match status" value="1"/>
</dbReference>
<gene>
    <name evidence="2" type="ORF">OPS25_02745</name>
</gene>
<dbReference type="SUPFAM" id="SSF54427">
    <property type="entry name" value="NTF2-like"/>
    <property type="match status" value="1"/>
</dbReference>
<dbReference type="RefSeq" id="WP_265616114.1">
    <property type="nucleotide sequence ID" value="NZ_JAPFRD010000002.1"/>
</dbReference>
<feature type="domain" description="SnoaL-like" evidence="1">
    <location>
        <begin position="9"/>
        <end position="106"/>
    </location>
</feature>
<evidence type="ECO:0000313" key="3">
    <source>
        <dbReference type="Proteomes" id="UP001142810"/>
    </source>
</evidence>
<reference evidence="2" key="1">
    <citation type="submission" date="2022-11" db="EMBL/GenBank/DDBJ databases">
        <title>Alteromonas sp. nov., isolated from sea water of the Qingdao.</title>
        <authorList>
            <person name="Wang Q."/>
        </authorList>
    </citation>
    <scope>NUCLEOTIDE SEQUENCE</scope>
    <source>
        <strain evidence="2">ASW11-7</strain>
    </source>
</reference>
<accession>A0ABT3P3S3</accession>
<keyword evidence="3" id="KW-1185">Reference proteome</keyword>
<organism evidence="2 3">
    <name type="scientific">Alteromonas aquimaris</name>
    <dbReference type="NCBI Taxonomy" id="2998417"/>
    <lineage>
        <taxon>Bacteria</taxon>
        <taxon>Pseudomonadati</taxon>
        <taxon>Pseudomonadota</taxon>
        <taxon>Gammaproteobacteria</taxon>
        <taxon>Alteromonadales</taxon>
        <taxon>Alteromonadaceae</taxon>
        <taxon>Alteromonas/Salinimonas group</taxon>
        <taxon>Alteromonas</taxon>
    </lineage>
</organism>
<evidence type="ECO:0000313" key="2">
    <source>
        <dbReference type="EMBL" id="MCW8107420.1"/>
    </source>
</evidence>
<dbReference type="Proteomes" id="UP001142810">
    <property type="component" value="Unassembled WGS sequence"/>
</dbReference>